<keyword evidence="1" id="KW-0285">Flavoprotein</keyword>
<dbReference type="SUPFAM" id="SSF51905">
    <property type="entry name" value="FAD/NAD(P)-binding domain"/>
    <property type="match status" value="1"/>
</dbReference>
<evidence type="ECO:0000259" key="4">
    <source>
        <dbReference type="Pfam" id="PF01494"/>
    </source>
</evidence>
<feature type="domain" description="FAD-binding" evidence="4">
    <location>
        <begin position="5"/>
        <end position="362"/>
    </location>
</feature>
<reference evidence="5 6" key="1">
    <citation type="journal article" date="2017" name="Genome Announc.">
        <title>Genome sequence of the saprophytic ascomycete Epicoccum nigrum ICMP 19927 strain isolated from New Zealand.</title>
        <authorList>
            <person name="Fokin M."/>
            <person name="Fleetwood D."/>
            <person name="Weir B.S."/>
            <person name="Villas-Boas S.G."/>
        </authorList>
    </citation>
    <scope>NUCLEOTIDE SEQUENCE [LARGE SCALE GENOMIC DNA]</scope>
    <source>
        <strain evidence="5 6">ICMP 19927</strain>
    </source>
</reference>
<dbReference type="Proteomes" id="UP000193240">
    <property type="component" value="Unassembled WGS sequence"/>
</dbReference>
<evidence type="ECO:0000256" key="3">
    <source>
        <dbReference type="ARBA" id="ARBA00023002"/>
    </source>
</evidence>
<dbReference type="PANTHER" id="PTHR46865">
    <property type="entry name" value="OXIDOREDUCTASE-RELATED"/>
    <property type="match status" value="1"/>
</dbReference>
<dbReference type="InterPro" id="IPR051704">
    <property type="entry name" value="FAD_aromatic-hydroxylase"/>
</dbReference>
<proteinExistence type="predicted"/>
<dbReference type="Gene3D" id="3.50.50.60">
    <property type="entry name" value="FAD/NAD(P)-binding domain"/>
    <property type="match status" value="1"/>
</dbReference>
<evidence type="ECO:0000313" key="6">
    <source>
        <dbReference type="Proteomes" id="UP000193240"/>
    </source>
</evidence>
<evidence type="ECO:0000313" key="5">
    <source>
        <dbReference type="EMBL" id="OSS43408.1"/>
    </source>
</evidence>
<dbReference type="InterPro" id="IPR036188">
    <property type="entry name" value="FAD/NAD-bd_sf"/>
</dbReference>
<dbReference type="STRING" id="105696.A0A1Y2LKK0"/>
<dbReference type="PANTHER" id="PTHR46865:SF7">
    <property type="entry name" value="MONOOXYGENASE, PUTATIVE (AFU_ORTHOLOGUE AFUA_8G07040)-RELATED"/>
    <property type="match status" value="1"/>
</dbReference>
<protein>
    <recommendedName>
        <fullName evidence="4">FAD-binding domain-containing protein</fullName>
    </recommendedName>
</protein>
<evidence type="ECO:0000256" key="1">
    <source>
        <dbReference type="ARBA" id="ARBA00022630"/>
    </source>
</evidence>
<evidence type="ECO:0000256" key="2">
    <source>
        <dbReference type="ARBA" id="ARBA00022827"/>
    </source>
</evidence>
<keyword evidence="6" id="KW-1185">Reference proteome</keyword>
<keyword evidence="3" id="KW-0560">Oxidoreductase</keyword>
<dbReference type="InParanoid" id="A0A1Y2LKK0"/>
<keyword evidence="2" id="KW-0274">FAD</keyword>
<dbReference type="Pfam" id="PF01494">
    <property type="entry name" value="FAD_binding_3"/>
    <property type="match status" value="1"/>
</dbReference>
<accession>A0A1Y2LKK0</accession>
<dbReference type="GO" id="GO:0071949">
    <property type="term" value="F:FAD binding"/>
    <property type="evidence" value="ECO:0007669"/>
    <property type="project" value="InterPro"/>
</dbReference>
<dbReference type="EMBL" id="KZ107867">
    <property type="protein sequence ID" value="OSS43408.1"/>
    <property type="molecule type" value="Genomic_DNA"/>
</dbReference>
<gene>
    <name evidence="5" type="ORF">B5807_11997</name>
</gene>
<dbReference type="GO" id="GO:0016491">
    <property type="term" value="F:oxidoreductase activity"/>
    <property type="evidence" value="ECO:0007669"/>
    <property type="project" value="UniProtKB-KW"/>
</dbReference>
<dbReference type="AlphaFoldDB" id="A0A1Y2LKK0"/>
<dbReference type="InterPro" id="IPR002938">
    <property type="entry name" value="FAD-bd"/>
</dbReference>
<organism evidence="5 6">
    <name type="scientific">Epicoccum nigrum</name>
    <name type="common">Soil fungus</name>
    <name type="synonym">Epicoccum purpurascens</name>
    <dbReference type="NCBI Taxonomy" id="105696"/>
    <lineage>
        <taxon>Eukaryota</taxon>
        <taxon>Fungi</taxon>
        <taxon>Dikarya</taxon>
        <taxon>Ascomycota</taxon>
        <taxon>Pezizomycotina</taxon>
        <taxon>Dothideomycetes</taxon>
        <taxon>Pleosporomycetidae</taxon>
        <taxon>Pleosporales</taxon>
        <taxon>Pleosporineae</taxon>
        <taxon>Didymellaceae</taxon>
        <taxon>Epicoccum</taxon>
    </lineage>
</organism>
<dbReference type="PRINTS" id="PR00420">
    <property type="entry name" value="RNGMNOXGNASE"/>
</dbReference>
<dbReference type="OMA" id="YFTIPRP"/>
<sequence length="432" mass="47661">MAKLRILICGGGLAGNALAFWLTQQDHAVTVLERFPTLRTTGLQIDIRGHGVEVLKRMGLDSAFRAKAIEEQGLGFVNSAGAPKAYFPANRSGEGVQGFTTEYEIMRGDLCRLMHDPIAERARYMFGKTVQSYEQKDKIVQVLYSDGETETFDLLVGADGLWSHTRRMMLGLNTPDPVTFLGAYGAYFTAPVPQQQGEAYNGTVYIAPGRRVLFTRRHRADQIQVYMFLVATSSLLQSVRKNDVPAEKAAFATAYRGAGWKAEQLVEWMQAAEDFYCERLSTVDMPSWSDGRVVLLGDAAYSPSAMTGMGTTSAVVGAYVLAGEIGKACQNQNAHSSTEASNAVPSALKAYEDKMRPFMQQVQAGITPESGWWTRLPSSKWGIALLHFLLGLAAWLRLDAFARLLSREEVVGWALPEYEGMDLRREGRVEGK</sequence>
<name>A0A1Y2LKK0_EPING</name>